<protein>
    <submittedName>
        <fullName evidence="2">Unannotated protein</fullName>
    </submittedName>
</protein>
<dbReference type="InterPro" id="IPR002994">
    <property type="entry name" value="Surf1/Shy1"/>
</dbReference>
<proteinExistence type="predicted"/>
<keyword evidence="1" id="KW-0812">Transmembrane</keyword>
<gene>
    <name evidence="2" type="ORF">UFOPK2195_00492</name>
</gene>
<dbReference type="CDD" id="cd06662">
    <property type="entry name" value="SURF1"/>
    <property type="match status" value="1"/>
</dbReference>
<dbReference type="GO" id="GO:0016020">
    <property type="term" value="C:membrane"/>
    <property type="evidence" value="ECO:0007669"/>
    <property type="project" value="InterPro"/>
</dbReference>
<keyword evidence="1" id="KW-0472">Membrane</keyword>
<name>A0A6J6KQU6_9ZZZZ</name>
<dbReference type="Pfam" id="PF02104">
    <property type="entry name" value="SURF1"/>
    <property type="match status" value="1"/>
</dbReference>
<feature type="transmembrane region" description="Helical" evidence="1">
    <location>
        <begin position="112"/>
        <end position="131"/>
    </location>
</feature>
<dbReference type="AlphaFoldDB" id="A0A6J6KQU6"/>
<evidence type="ECO:0000256" key="1">
    <source>
        <dbReference type="SAM" id="Phobius"/>
    </source>
</evidence>
<keyword evidence="1" id="KW-1133">Transmembrane helix</keyword>
<organism evidence="2">
    <name type="scientific">freshwater metagenome</name>
    <dbReference type="NCBI Taxonomy" id="449393"/>
    <lineage>
        <taxon>unclassified sequences</taxon>
        <taxon>metagenomes</taxon>
        <taxon>ecological metagenomes</taxon>
    </lineage>
</organism>
<evidence type="ECO:0000313" key="2">
    <source>
        <dbReference type="EMBL" id="CAB4651338.1"/>
    </source>
</evidence>
<sequence length="143" mass="15350">MTPLEIDGGKIVLINRGFVPLDAPQPLPPTGVVEITGRIRLSAERRTGAVSDSPTGVLTDIQRVDIDRLAQQLPAPVVDVYLEATQSTPADNEMLSIIAPPVFGNGPHLGYVGQWLLFSMCAIGGWIALVVREKRLLQKSAGK</sequence>
<reference evidence="2" key="1">
    <citation type="submission" date="2020-05" db="EMBL/GenBank/DDBJ databases">
        <authorList>
            <person name="Chiriac C."/>
            <person name="Salcher M."/>
            <person name="Ghai R."/>
            <person name="Kavagutti S V."/>
        </authorList>
    </citation>
    <scope>NUCLEOTIDE SEQUENCE</scope>
</reference>
<dbReference type="PROSITE" id="PS50895">
    <property type="entry name" value="SURF1"/>
    <property type="match status" value="1"/>
</dbReference>
<accession>A0A6J6KQU6</accession>
<dbReference type="EMBL" id="CAEZWH010000072">
    <property type="protein sequence ID" value="CAB4651338.1"/>
    <property type="molecule type" value="Genomic_DNA"/>
</dbReference>